<name>A0A845SEM4_9GAMM</name>
<proteinExistence type="inferred from homology"/>
<dbReference type="GO" id="GO:0030313">
    <property type="term" value="C:cell envelope"/>
    <property type="evidence" value="ECO:0007669"/>
    <property type="project" value="UniProtKB-ARBA"/>
</dbReference>
<dbReference type="InterPro" id="IPR050490">
    <property type="entry name" value="Bact_solute-bd_prot1"/>
</dbReference>
<comment type="caution">
    <text evidence="4">The sequence shown here is derived from an EMBL/GenBank/DDBJ whole genome shotgun (WGS) entry which is preliminary data.</text>
</comment>
<dbReference type="SUPFAM" id="SSF53850">
    <property type="entry name" value="Periplasmic binding protein-like II"/>
    <property type="match status" value="1"/>
</dbReference>
<evidence type="ECO:0000256" key="1">
    <source>
        <dbReference type="ARBA" id="ARBA00004418"/>
    </source>
</evidence>
<reference evidence="4 5" key="2">
    <citation type="submission" date="2020-02" db="EMBL/GenBank/DDBJ databases">
        <title>The new genus of Enterobacteriales.</title>
        <authorList>
            <person name="Kim I.S."/>
        </authorList>
    </citation>
    <scope>NUCLEOTIDE SEQUENCE [LARGE SCALE GENOMIC DNA]</scope>
    <source>
        <strain evidence="4 5">SAP-6</strain>
    </source>
</reference>
<evidence type="ECO:0000256" key="3">
    <source>
        <dbReference type="SAM" id="SignalP"/>
    </source>
</evidence>
<dbReference type="InterPro" id="IPR006059">
    <property type="entry name" value="SBP"/>
</dbReference>
<sequence>MSLFTRKSRRDGATALVWLLLSLPPAAMAADPVQLQMYYPIAVGGKVSHTVEELVNDFEKTRPDIHIQPVYTGDYATTVTKALTAFRGGNAPQMAVIGDIEVYSLMDAGAITPVSDLVDDEAGKAWLDGFYPAFIRKIDNKIWSIPFQRSTVVLYWNKQAFQAAGLDGDTPPADWREVVDFGRKLVIRNGGEVRQWGIEIPSTPNGYWTFQGIAATNGSRLDNGKGTAVNFNTPANVEALTWLSDLAWKHEISPKGAIAWSTTPQDFIDGKTAMMVTTTGNLATVRDNAKFPFGIAMLPQKTQRGSPTGGGNLYLFSSATPPQQQAALAFMRWVSAPEQAARWSIATGYVATSPAAWQTPAMKEYAVKVPQALVAREQLQFSQPELSTYNSVQIQDLMNRAVEAAVTHGKTPGLGLAAAQQQADRLLKRYQ</sequence>
<dbReference type="EMBL" id="WUBS01000002">
    <property type="protein sequence ID" value="NDL61817.1"/>
    <property type="molecule type" value="Genomic_DNA"/>
</dbReference>
<evidence type="ECO:0000313" key="4">
    <source>
        <dbReference type="EMBL" id="NDL61817.1"/>
    </source>
</evidence>
<dbReference type="PANTHER" id="PTHR43649">
    <property type="entry name" value="ARABINOSE-BINDING PROTEIN-RELATED"/>
    <property type="match status" value="1"/>
</dbReference>
<dbReference type="CDD" id="cd14748">
    <property type="entry name" value="PBP2_UgpB"/>
    <property type="match status" value="1"/>
</dbReference>
<comment type="similarity">
    <text evidence="2">Belongs to the bacterial solute-binding protein 1 family.</text>
</comment>
<evidence type="ECO:0000256" key="2">
    <source>
        <dbReference type="ARBA" id="ARBA00008520"/>
    </source>
</evidence>
<organism evidence="4 5">
    <name type="scientific">Acerihabitans arboris</name>
    <dbReference type="NCBI Taxonomy" id="2691583"/>
    <lineage>
        <taxon>Bacteria</taxon>
        <taxon>Pseudomonadati</taxon>
        <taxon>Pseudomonadota</taxon>
        <taxon>Gammaproteobacteria</taxon>
        <taxon>Enterobacterales</taxon>
        <taxon>Pectobacteriaceae</taxon>
        <taxon>Acerihabitans</taxon>
    </lineage>
</organism>
<keyword evidence="5" id="KW-1185">Reference proteome</keyword>
<accession>A0A845SEM4</accession>
<dbReference type="PANTHER" id="PTHR43649:SF12">
    <property type="entry name" value="DIACETYLCHITOBIOSE BINDING PROTEIN DASA"/>
    <property type="match status" value="1"/>
</dbReference>
<dbReference type="GO" id="GO:0042597">
    <property type="term" value="C:periplasmic space"/>
    <property type="evidence" value="ECO:0007669"/>
    <property type="project" value="UniProtKB-SubCell"/>
</dbReference>
<comment type="subcellular location">
    <subcellularLocation>
        <location evidence="1">Periplasm</location>
    </subcellularLocation>
</comment>
<feature type="signal peptide" evidence="3">
    <location>
        <begin position="1"/>
        <end position="29"/>
    </location>
</feature>
<feature type="chain" id="PRO_5032658553" evidence="3">
    <location>
        <begin position="30"/>
        <end position="431"/>
    </location>
</feature>
<gene>
    <name evidence="4" type="ORF">GRH90_03445</name>
</gene>
<dbReference type="Gene3D" id="3.40.190.10">
    <property type="entry name" value="Periplasmic binding protein-like II"/>
    <property type="match status" value="2"/>
</dbReference>
<reference evidence="4 5" key="1">
    <citation type="submission" date="2019-12" db="EMBL/GenBank/DDBJ databases">
        <authorList>
            <person name="Lee S.D."/>
        </authorList>
    </citation>
    <scope>NUCLEOTIDE SEQUENCE [LARGE SCALE GENOMIC DNA]</scope>
    <source>
        <strain evidence="4 5">SAP-6</strain>
    </source>
</reference>
<evidence type="ECO:0000313" key="5">
    <source>
        <dbReference type="Proteomes" id="UP000461443"/>
    </source>
</evidence>
<keyword evidence="3" id="KW-0732">Signal</keyword>
<dbReference type="Pfam" id="PF13416">
    <property type="entry name" value="SBP_bac_8"/>
    <property type="match status" value="1"/>
</dbReference>
<protein>
    <submittedName>
        <fullName evidence="4">Extracellular solute-binding protein</fullName>
    </submittedName>
</protein>
<dbReference type="Proteomes" id="UP000461443">
    <property type="component" value="Unassembled WGS sequence"/>
</dbReference>
<dbReference type="AlphaFoldDB" id="A0A845SEM4"/>